<organism evidence="1 2">
    <name type="scientific">Photorhabdus khanii</name>
    <dbReference type="NCBI Taxonomy" id="1004150"/>
    <lineage>
        <taxon>Bacteria</taxon>
        <taxon>Pseudomonadati</taxon>
        <taxon>Pseudomonadota</taxon>
        <taxon>Gammaproteobacteria</taxon>
        <taxon>Enterobacterales</taxon>
        <taxon>Morganellaceae</taxon>
        <taxon>Photorhabdus</taxon>
    </lineage>
</organism>
<name>A0A7C9GMK0_9GAMM</name>
<protein>
    <submittedName>
        <fullName evidence="1">Uncharacterized protein</fullName>
    </submittedName>
</protein>
<dbReference type="Proteomes" id="UP000481739">
    <property type="component" value="Unassembled WGS sequence"/>
</dbReference>
<dbReference type="RefSeq" id="WP_152963932.1">
    <property type="nucleotide sequence ID" value="NZ_CAWOZU010000004.1"/>
</dbReference>
<comment type="caution">
    <text evidence="1">The sequence shown here is derived from an EMBL/GenBank/DDBJ whole genome shotgun (WGS) entry which is preliminary data.</text>
</comment>
<dbReference type="EMBL" id="WHZZ01000013">
    <property type="protein sequence ID" value="MQL50191.1"/>
    <property type="molecule type" value="Genomic_DNA"/>
</dbReference>
<evidence type="ECO:0000313" key="1">
    <source>
        <dbReference type="EMBL" id="MQL50191.1"/>
    </source>
</evidence>
<evidence type="ECO:0000313" key="2">
    <source>
        <dbReference type="Proteomes" id="UP000481739"/>
    </source>
</evidence>
<proteinExistence type="predicted"/>
<sequence>MHLVRIEWLSKNEGGRKTPPLSAGRYFSVARFLGDINWQNNAWSVVFEIESTVKIDGKDNKYISEGCVNFLMDTAPKERMETNEYFDIYEGPKKVARVFLLP</sequence>
<dbReference type="AlphaFoldDB" id="A0A7C9GMK0"/>
<reference evidence="1 2" key="1">
    <citation type="journal article" date="2019" name="Nature">
        <title>A new antibiotic selectively kills Gram-negative pathogens.</title>
        <authorList>
            <person name="Imai Y."/>
            <person name="Meyer K.J."/>
            <person name="Iinishi A."/>
            <person name="Favre-Godal Q."/>
            <person name="Green R."/>
            <person name="Manuse S."/>
            <person name="Caboni M."/>
            <person name="Mori M."/>
            <person name="Niles S."/>
            <person name="Ghiglieri M."/>
            <person name="Honrao C."/>
            <person name="Ma X."/>
            <person name="Guo J.J."/>
            <person name="Makriyannis A."/>
            <person name="Linares-Otoya L."/>
            <person name="Boehringer N."/>
            <person name="Wuisan Z.G."/>
            <person name="Kaur H."/>
            <person name="Wu R."/>
            <person name="Mateus A."/>
            <person name="Typas A."/>
            <person name="Savitski M.M."/>
            <person name="Espinoza J.L."/>
            <person name="O'Rourke A."/>
            <person name="Nelson K.E."/>
            <person name="Hiller S."/>
            <person name="Noinaj N."/>
            <person name="Schaeberle T.F."/>
            <person name="D'Onofrio A."/>
            <person name="Lewis K."/>
        </authorList>
    </citation>
    <scope>NUCLEOTIDE SEQUENCE [LARGE SCALE GENOMIC DNA]</scope>
    <source>
        <strain evidence="1 2">HGB 1456</strain>
    </source>
</reference>
<accession>A0A7C9GMK0</accession>
<gene>
    <name evidence="1" type="ORF">GEA64_20500</name>
</gene>